<comment type="caution">
    <text evidence="2">The sequence shown here is derived from an EMBL/GenBank/DDBJ whole genome shotgun (WGS) entry which is preliminary data.</text>
</comment>
<dbReference type="Proteomes" id="UP000719766">
    <property type="component" value="Unassembled WGS sequence"/>
</dbReference>
<evidence type="ECO:0000313" key="3">
    <source>
        <dbReference type="Proteomes" id="UP000719766"/>
    </source>
</evidence>
<accession>A0A9P7DMS4</accession>
<dbReference type="AlphaFoldDB" id="A0A9P7DMS4"/>
<gene>
    <name evidence="2" type="ORF">HD556DRAFT_1306052</name>
</gene>
<proteinExistence type="predicted"/>
<reference evidence="2" key="1">
    <citation type="journal article" date="2020" name="New Phytol.">
        <title>Comparative genomics reveals dynamic genome evolution in host specialist ectomycorrhizal fungi.</title>
        <authorList>
            <person name="Lofgren L.A."/>
            <person name="Nguyen N.H."/>
            <person name="Vilgalys R."/>
            <person name="Ruytinx J."/>
            <person name="Liao H.L."/>
            <person name="Branco S."/>
            <person name="Kuo A."/>
            <person name="LaButti K."/>
            <person name="Lipzen A."/>
            <person name="Andreopoulos W."/>
            <person name="Pangilinan J."/>
            <person name="Riley R."/>
            <person name="Hundley H."/>
            <person name="Na H."/>
            <person name="Barry K."/>
            <person name="Grigoriev I.V."/>
            <person name="Stajich J.E."/>
            <person name="Kennedy P.G."/>
        </authorList>
    </citation>
    <scope>NUCLEOTIDE SEQUENCE</scope>
    <source>
        <strain evidence="2">S12</strain>
    </source>
</reference>
<protein>
    <submittedName>
        <fullName evidence="2">Uncharacterized protein</fullName>
    </submittedName>
</protein>
<keyword evidence="3" id="KW-1185">Reference proteome</keyword>
<dbReference type="GeneID" id="64593630"/>
<organism evidence="2 3">
    <name type="scientific">Suillus plorans</name>
    <dbReference type="NCBI Taxonomy" id="116603"/>
    <lineage>
        <taxon>Eukaryota</taxon>
        <taxon>Fungi</taxon>
        <taxon>Dikarya</taxon>
        <taxon>Basidiomycota</taxon>
        <taxon>Agaricomycotina</taxon>
        <taxon>Agaricomycetes</taxon>
        <taxon>Agaricomycetidae</taxon>
        <taxon>Boletales</taxon>
        <taxon>Suillineae</taxon>
        <taxon>Suillaceae</taxon>
        <taxon>Suillus</taxon>
    </lineage>
</organism>
<name>A0A9P7DMS4_9AGAM</name>
<feature type="region of interest" description="Disordered" evidence="1">
    <location>
        <begin position="94"/>
        <end position="132"/>
    </location>
</feature>
<evidence type="ECO:0000256" key="1">
    <source>
        <dbReference type="SAM" id="MobiDB-lite"/>
    </source>
</evidence>
<evidence type="ECO:0000313" key="2">
    <source>
        <dbReference type="EMBL" id="KAG1798610.1"/>
    </source>
</evidence>
<dbReference type="RefSeq" id="XP_041163296.1">
    <property type="nucleotide sequence ID" value="XM_041299866.1"/>
</dbReference>
<sequence>MLIQIIACHSQFVSVLIFFRARAMLIEVVDHRLQRDLINDWLLLVHAHLFYERTAPYELLARISEWSDGANRLYTDTLSSCSSALVPSVFFGSDVSDDNKSGGLIDADEEEEEDVEACSESGRFIGADEEED</sequence>
<dbReference type="EMBL" id="JABBWE010000013">
    <property type="protein sequence ID" value="KAG1798610.1"/>
    <property type="molecule type" value="Genomic_DNA"/>
</dbReference>
<feature type="compositionally biased region" description="Acidic residues" evidence="1">
    <location>
        <begin position="106"/>
        <end position="117"/>
    </location>
</feature>